<keyword evidence="3" id="KW-1003">Cell membrane</keyword>
<dbReference type="PROSITE" id="PS50253">
    <property type="entry name" value="COX3"/>
    <property type="match status" value="1"/>
</dbReference>
<keyword evidence="11" id="KW-1185">Reference proteome</keyword>
<dbReference type="InterPro" id="IPR024791">
    <property type="entry name" value="Cyt_c/ubiquinol_Oxase_su3"/>
</dbReference>
<feature type="transmembrane region" description="Helical" evidence="8">
    <location>
        <begin position="135"/>
        <end position="158"/>
    </location>
</feature>
<protein>
    <submittedName>
        <fullName evidence="10">Cytochrome c oxidase subunit 3</fullName>
    </submittedName>
</protein>
<evidence type="ECO:0000256" key="4">
    <source>
        <dbReference type="ARBA" id="ARBA00022692"/>
    </source>
</evidence>
<dbReference type="GO" id="GO:0019646">
    <property type="term" value="P:aerobic electron transport chain"/>
    <property type="evidence" value="ECO:0007669"/>
    <property type="project" value="InterPro"/>
</dbReference>
<keyword evidence="5 8" id="KW-1133">Transmembrane helix</keyword>
<feature type="transmembrane region" description="Helical" evidence="8">
    <location>
        <begin position="255"/>
        <end position="274"/>
    </location>
</feature>
<evidence type="ECO:0000256" key="6">
    <source>
        <dbReference type="ARBA" id="ARBA00023136"/>
    </source>
</evidence>
<dbReference type="GO" id="GO:0005886">
    <property type="term" value="C:plasma membrane"/>
    <property type="evidence" value="ECO:0007669"/>
    <property type="project" value="UniProtKB-SubCell"/>
</dbReference>
<dbReference type="Pfam" id="PF00510">
    <property type="entry name" value="COX3"/>
    <property type="match status" value="1"/>
</dbReference>
<dbReference type="GO" id="GO:0004129">
    <property type="term" value="F:cytochrome-c oxidase activity"/>
    <property type="evidence" value="ECO:0007669"/>
    <property type="project" value="InterPro"/>
</dbReference>
<dbReference type="Proteomes" id="UP000219453">
    <property type="component" value="Unassembled WGS sequence"/>
</dbReference>
<dbReference type="InterPro" id="IPR000298">
    <property type="entry name" value="Cyt_c_oxidase-like_su3"/>
</dbReference>
<comment type="subcellular location">
    <subcellularLocation>
        <location evidence="1 7">Cell membrane</location>
        <topology evidence="1 7">Multi-pass membrane protein</topology>
    </subcellularLocation>
</comment>
<feature type="transmembrane region" description="Helical" evidence="8">
    <location>
        <begin position="58"/>
        <end position="79"/>
    </location>
</feature>
<evidence type="ECO:0000256" key="5">
    <source>
        <dbReference type="ARBA" id="ARBA00022989"/>
    </source>
</evidence>
<organism evidence="10 11">
    <name type="scientific">Natronoarchaeum philippinense</name>
    <dbReference type="NCBI Taxonomy" id="558529"/>
    <lineage>
        <taxon>Archaea</taxon>
        <taxon>Methanobacteriati</taxon>
        <taxon>Methanobacteriota</taxon>
        <taxon>Stenosarchaea group</taxon>
        <taxon>Halobacteria</taxon>
        <taxon>Halobacteriales</taxon>
        <taxon>Natronoarchaeaceae</taxon>
    </lineage>
</organism>
<comment type="similarity">
    <text evidence="2 7">Belongs to the cytochrome c oxidase subunit 3 family.</text>
</comment>
<evidence type="ECO:0000259" key="9">
    <source>
        <dbReference type="PROSITE" id="PS50253"/>
    </source>
</evidence>
<dbReference type="OrthoDB" id="248633at2157"/>
<dbReference type="EMBL" id="OBEJ01000001">
    <property type="protein sequence ID" value="SNZ02567.1"/>
    <property type="molecule type" value="Genomic_DNA"/>
</dbReference>
<dbReference type="RefSeq" id="WP_097007124.1">
    <property type="nucleotide sequence ID" value="NZ_OBEJ01000001.1"/>
</dbReference>
<sequence>MTESEESEHRGPAIEDWPPGFGEASWWPIVTGAGAAGIYAGVALFLLAGTAAALAPPAVGLGLAVGGLLAFLGGLYGWVYHAFVRNYWERAAGHGLALEWGMFVFIMTDVMTFSAGFIYYFFVRSGSWPPAELPPLLTSIVFVNTVLLLVSSLTLHAAHTAIRRGNRRRFLAWLAATVLLGLAFVGGQIFEYYEFLVVEGAPVTTVFFSAFFGLTGLHGLHVVLGVVVLTTVLVRALRGQFDAERHTAVATASMYWHFVDAVWVFLVVTLYVGAVA</sequence>
<feature type="transmembrane region" description="Helical" evidence="8">
    <location>
        <begin position="26"/>
        <end position="52"/>
    </location>
</feature>
<dbReference type="PANTHER" id="PTHR11403:SF2">
    <property type="entry name" value="CYTOCHROME BO(3) UBIQUINOL OXIDASE SUBUNIT 3"/>
    <property type="match status" value="1"/>
</dbReference>
<evidence type="ECO:0000256" key="1">
    <source>
        <dbReference type="ARBA" id="ARBA00004651"/>
    </source>
</evidence>
<dbReference type="AlphaFoldDB" id="A0A285N1A2"/>
<evidence type="ECO:0000256" key="3">
    <source>
        <dbReference type="ARBA" id="ARBA00022475"/>
    </source>
</evidence>
<keyword evidence="4 7" id="KW-0812">Transmembrane</keyword>
<gene>
    <name evidence="10" type="ORF">SAMN06269185_0054</name>
</gene>
<evidence type="ECO:0000256" key="8">
    <source>
        <dbReference type="SAM" id="Phobius"/>
    </source>
</evidence>
<accession>A0A285N1A2</accession>
<dbReference type="InterPro" id="IPR013833">
    <property type="entry name" value="Cyt_c_oxidase_su3_a-hlx"/>
</dbReference>
<evidence type="ECO:0000256" key="2">
    <source>
        <dbReference type="ARBA" id="ARBA00010581"/>
    </source>
</evidence>
<reference evidence="10 11" key="1">
    <citation type="submission" date="2017-09" db="EMBL/GenBank/DDBJ databases">
        <authorList>
            <person name="Ehlers B."/>
            <person name="Leendertz F.H."/>
        </authorList>
    </citation>
    <scope>NUCLEOTIDE SEQUENCE [LARGE SCALE GENOMIC DNA]</scope>
    <source>
        <strain evidence="10 11">DSM 27208</strain>
    </source>
</reference>
<name>A0A285N1A2_NATPI</name>
<dbReference type="PANTHER" id="PTHR11403">
    <property type="entry name" value="CYTOCHROME C OXIDASE SUBUNIT III"/>
    <property type="match status" value="1"/>
</dbReference>
<feature type="domain" description="Heme-copper oxidase subunit III family profile" evidence="9">
    <location>
        <begin position="15"/>
        <end position="275"/>
    </location>
</feature>
<keyword evidence="6 8" id="KW-0472">Membrane</keyword>
<evidence type="ECO:0000313" key="10">
    <source>
        <dbReference type="EMBL" id="SNZ02567.1"/>
    </source>
</evidence>
<evidence type="ECO:0000256" key="7">
    <source>
        <dbReference type="RuleBase" id="RU003376"/>
    </source>
</evidence>
<dbReference type="FunFam" id="1.20.120.80:FF:000001">
    <property type="entry name" value="Cytochrome (Ubi)quinol oxidase subunit III"/>
    <property type="match status" value="1"/>
</dbReference>
<dbReference type="Gene3D" id="1.20.120.80">
    <property type="entry name" value="Cytochrome c oxidase, subunit III, four-helix bundle"/>
    <property type="match status" value="1"/>
</dbReference>
<feature type="transmembrane region" description="Helical" evidence="8">
    <location>
        <begin position="170"/>
        <end position="190"/>
    </location>
</feature>
<dbReference type="InterPro" id="IPR035973">
    <property type="entry name" value="Cyt_c_oxidase_su3-like_sf"/>
</dbReference>
<evidence type="ECO:0000313" key="11">
    <source>
        <dbReference type="Proteomes" id="UP000219453"/>
    </source>
</evidence>
<dbReference type="CDD" id="cd00386">
    <property type="entry name" value="Heme_Cu_Oxidase_III_like"/>
    <property type="match status" value="1"/>
</dbReference>
<feature type="transmembrane region" description="Helical" evidence="8">
    <location>
        <begin position="210"/>
        <end position="234"/>
    </location>
</feature>
<proteinExistence type="inferred from homology"/>
<feature type="transmembrane region" description="Helical" evidence="8">
    <location>
        <begin position="100"/>
        <end position="123"/>
    </location>
</feature>
<dbReference type="SUPFAM" id="SSF81452">
    <property type="entry name" value="Cytochrome c oxidase subunit III-like"/>
    <property type="match status" value="1"/>
</dbReference>